<feature type="domain" description="HTH luxR-type" evidence="1">
    <location>
        <begin position="262"/>
        <end position="319"/>
    </location>
</feature>
<dbReference type="InterPro" id="IPR016032">
    <property type="entry name" value="Sig_transdc_resp-reg_C-effctor"/>
</dbReference>
<dbReference type="SUPFAM" id="SSF46894">
    <property type="entry name" value="C-terminal effector domain of the bipartite response regulators"/>
    <property type="match status" value="1"/>
</dbReference>
<dbReference type="AlphaFoldDB" id="A0A2W5MYW0"/>
<organism evidence="2 3">
    <name type="scientific">Rhodovulum sulfidophilum</name>
    <name type="common">Rhodobacter sulfidophilus</name>
    <dbReference type="NCBI Taxonomy" id="35806"/>
    <lineage>
        <taxon>Bacteria</taxon>
        <taxon>Pseudomonadati</taxon>
        <taxon>Pseudomonadota</taxon>
        <taxon>Alphaproteobacteria</taxon>
        <taxon>Rhodobacterales</taxon>
        <taxon>Paracoccaceae</taxon>
        <taxon>Rhodovulum</taxon>
    </lineage>
</organism>
<dbReference type="SMART" id="SM00421">
    <property type="entry name" value="HTH_LUXR"/>
    <property type="match status" value="1"/>
</dbReference>
<name>A0A2W5MYW0_RHOSU</name>
<accession>A0A2W5MYW0</accession>
<dbReference type="GO" id="GO:0006355">
    <property type="term" value="P:regulation of DNA-templated transcription"/>
    <property type="evidence" value="ECO:0007669"/>
    <property type="project" value="InterPro"/>
</dbReference>
<reference evidence="2 3" key="1">
    <citation type="submission" date="2017-08" db="EMBL/GenBank/DDBJ databases">
        <title>Infants hospitalized years apart are colonized by the same room-sourced microbial strains.</title>
        <authorList>
            <person name="Brooks B."/>
            <person name="Olm M.R."/>
            <person name="Firek B.A."/>
            <person name="Baker R."/>
            <person name="Thomas B.C."/>
            <person name="Morowitz M.J."/>
            <person name="Banfield J.F."/>
        </authorList>
    </citation>
    <scope>NUCLEOTIDE SEQUENCE [LARGE SCALE GENOMIC DNA]</scope>
    <source>
        <strain evidence="2">S2_005_002_R2_34</strain>
    </source>
</reference>
<evidence type="ECO:0000313" key="2">
    <source>
        <dbReference type="EMBL" id="PZQ46442.1"/>
    </source>
</evidence>
<proteinExistence type="predicted"/>
<dbReference type="Proteomes" id="UP000249185">
    <property type="component" value="Unassembled WGS sequence"/>
</dbReference>
<sequence>MLDGVTVARSHAEIVQMIYEGVTGEDAFSEPLSWIRDHFGADGAQLDIEARDPRDTAPRVLRSLGALPPRGESFRLEVDCLRGNDPRRYRLTLARIGAPFADADRERAEDLLRHLQRAEALTAKFDLRATESEVYAAVLDRLAVGAIFLDARGQILRRTGLAEEILEDRDGLRDFRGAVAATAGTDDRKLQAAIRAALEPGEADDAAPQTVVVTRPNGGQSLGLVIQPLSGRGDAGGRSAAVIFIRDPERGGEPEKTMLRRLFDLTPAEAELARNLTAGFSLDEAAAVLAISRNTARAHLRAIFSKSGITRQTELMRLMLNSAAMLGGTPLRANT</sequence>
<protein>
    <submittedName>
        <fullName evidence="2">Transcriptional regulator</fullName>
    </submittedName>
</protein>
<dbReference type="EMBL" id="QFPW01000025">
    <property type="protein sequence ID" value="PZQ46442.1"/>
    <property type="molecule type" value="Genomic_DNA"/>
</dbReference>
<dbReference type="InterPro" id="IPR036388">
    <property type="entry name" value="WH-like_DNA-bd_sf"/>
</dbReference>
<dbReference type="Gene3D" id="1.10.10.10">
    <property type="entry name" value="Winged helix-like DNA-binding domain superfamily/Winged helix DNA-binding domain"/>
    <property type="match status" value="1"/>
</dbReference>
<evidence type="ECO:0000259" key="1">
    <source>
        <dbReference type="SMART" id="SM00421"/>
    </source>
</evidence>
<evidence type="ECO:0000313" key="3">
    <source>
        <dbReference type="Proteomes" id="UP000249185"/>
    </source>
</evidence>
<gene>
    <name evidence="2" type="ORF">DI556_20300</name>
</gene>
<comment type="caution">
    <text evidence="2">The sequence shown here is derived from an EMBL/GenBank/DDBJ whole genome shotgun (WGS) entry which is preliminary data.</text>
</comment>
<dbReference type="InterPro" id="IPR000792">
    <property type="entry name" value="Tscrpt_reg_LuxR_C"/>
</dbReference>
<dbReference type="GO" id="GO:0003677">
    <property type="term" value="F:DNA binding"/>
    <property type="evidence" value="ECO:0007669"/>
    <property type="project" value="InterPro"/>
</dbReference>